<gene>
    <name evidence="9 11" type="primary">coaD</name>
    <name evidence="11" type="ORF">GTQ45_09580</name>
</gene>
<dbReference type="PANTHER" id="PTHR21342">
    <property type="entry name" value="PHOSPHOPANTETHEINE ADENYLYLTRANSFERASE"/>
    <property type="match status" value="1"/>
</dbReference>
<dbReference type="SUPFAM" id="SSF52374">
    <property type="entry name" value="Nucleotidylyl transferase"/>
    <property type="match status" value="1"/>
</dbReference>
<evidence type="ECO:0000256" key="1">
    <source>
        <dbReference type="ARBA" id="ARBA00022490"/>
    </source>
</evidence>
<evidence type="ECO:0000313" key="12">
    <source>
        <dbReference type="Proteomes" id="UP000470384"/>
    </source>
</evidence>
<reference evidence="11 12" key="1">
    <citation type="journal article" date="2016" name="Int. J. Syst. Evol. Microbiol.">
        <title>Pyruvatibacter mobilis gen. nov., sp. nov., a marine bacterium from the culture broth of Picochlorum sp. 122.</title>
        <authorList>
            <person name="Wang G."/>
            <person name="Tang M."/>
            <person name="Wu H."/>
            <person name="Dai S."/>
            <person name="Li T."/>
            <person name="Chen C."/>
            <person name="He H."/>
            <person name="Fan J."/>
            <person name="Xiang W."/>
            <person name="Li X."/>
        </authorList>
    </citation>
    <scope>NUCLEOTIDE SEQUENCE [LARGE SCALE GENOMIC DNA]</scope>
    <source>
        <strain evidence="11 12">GYP-11</strain>
    </source>
</reference>
<feature type="binding site" evidence="9">
    <location>
        <position position="81"/>
    </location>
    <ligand>
        <name>substrate</name>
    </ligand>
</feature>
<dbReference type="PRINTS" id="PR01020">
    <property type="entry name" value="LPSBIOSNTHSS"/>
</dbReference>
<comment type="similarity">
    <text evidence="9">Belongs to the bacterial CoaD family.</text>
</comment>
<feature type="binding site" evidence="9">
    <location>
        <begin position="131"/>
        <end position="137"/>
    </location>
    <ligand>
        <name>ATP</name>
        <dbReference type="ChEBI" id="CHEBI:30616"/>
    </ligand>
</feature>
<feature type="binding site" evidence="9">
    <location>
        <position position="10"/>
    </location>
    <ligand>
        <name>substrate</name>
    </ligand>
</feature>
<dbReference type="InterPro" id="IPR001980">
    <property type="entry name" value="PPAT"/>
</dbReference>
<evidence type="ECO:0000256" key="7">
    <source>
        <dbReference type="ARBA" id="ARBA00022993"/>
    </source>
</evidence>
<dbReference type="CDD" id="cd02163">
    <property type="entry name" value="PPAT"/>
    <property type="match status" value="1"/>
</dbReference>
<keyword evidence="4 9" id="KW-0547">Nucleotide-binding</keyword>
<feature type="binding site" evidence="9">
    <location>
        <position position="42"/>
    </location>
    <ligand>
        <name>substrate</name>
    </ligand>
</feature>
<comment type="subcellular location">
    <subcellularLocation>
        <location evidence="9">Cytoplasm</location>
    </subcellularLocation>
</comment>
<keyword evidence="5 9" id="KW-0067">ATP-binding</keyword>
<dbReference type="Gene3D" id="3.40.50.620">
    <property type="entry name" value="HUPs"/>
    <property type="match status" value="1"/>
</dbReference>
<comment type="cofactor">
    <cofactor evidence="9">
        <name>Mg(2+)</name>
        <dbReference type="ChEBI" id="CHEBI:18420"/>
    </cofactor>
</comment>
<keyword evidence="12" id="KW-1185">Reference proteome</keyword>
<dbReference type="GO" id="GO:0005737">
    <property type="term" value="C:cytoplasm"/>
    <property type="evidence" value="ECO:0007669"/>
    <property type="project" value="UniProtKB-SubCell"/>
</dbReference>
<comment type="catalytic activity">
    <reaction evidence="8 9">
        <text>(R)-4'-phosphopantetheine + ATP + H(+) = 3'-dephospho-CoA + diphosphate</text>
        <dbReference type="Rhea" id="RHEA:19801"/>
        <dbReference type="ChEBI" id="CHEBI:15378"/>
        <dbReference type="ChEBI" id="CHEBI:30616"/>
        <dbReference type="ChEBI" id="CHEBI:33019"/>
        <dbReference type="ChEBI" id="CHEBI:57328"/>
        <dbReference type="ChEBI" id="CHEBI:61723"/>
        <dbReference type="EC" id="2.7.7.3"/>
    </reaction>
</comment>
<comment type="subunit">
    <text evidence="9">Homohexamer.</text>
</comment>
<dbReference type="OrthoDB" id="9806661at2"/>
<dbReference type="InterPro" id="IPR014729">
    <property type="entry name" value="Rossmann-like_a/b/a_fold"/>
</dbReference>
<keyword evidence="1 9" id="KW-0963">Cytoplasm</keyword>
<keyword evidence="6 9" id="KW-0460">Magnesium</keyword>
<evidence type="ECO:0000259" key="10">
    <source>
        <dbReference type="Pfam" id="PF01467"/>
    </source>
</evidence>
<keyword evidence="2 9" id="KW-0808">Transferase</keyword>
<keyword evidence="7 9" id="KW-0173">Coenzyme A biosynthesis</keyword>
<evidence type="ECO:0000256" key="5">
    <source>
        <dbReference type="ARBA" id="ARBA00022840"/>
    </source>
</evidence>
<dbReference type="HAMAP" id="MF_00151">
    <property type="entry name" value="PPAT_bact"/>
    <property type="match status" value="1"/>
</dbReference>
<evidence type="ECO:0000256" key="6">
    <source>
        <dbReference type="ARBA" id="ARBA00022842"/>
    </source>
</evidence>
<dbReference type="AlphaFoldDB" id="A0A845QD62"/>
<comment type="function">
    <text evidence="9">Reversibly transfers an adenylyl group from ATP to 4'-phosphopantetheine, yielding dephospho-CoA (dPCoA) and pyrophosphate.</text>
</comment>
<feature type="domain" description="Cytidyltransferase-like" evidence="10">
    <location>
        <begin position="6"/>
        <end position="141"/>
    </location>
</feature>
<dbReference type="GO" id="GO:0015937">
    <property type="term" value="P:coenzyme A biosynthetic process"/>
    <property type="evidence" value="ECO:0007669"/>
    <property type="project" value="UniProtKB-UniRule"/>
</dbReference>
<feature type="site" description="Transition state stabilizer" evidence="9">
    <location>
        <position position="18"/>
    </location>
</feature>
<dbReference type="NCBIfam" id="TIGR00125">
    <property type="entry name" value="cyt_tran_rel"/>
    <property type="match status" value="1"/>
</dbReference>
<comment type="pathway">
    <text evidence="9">Cofactor biosynthesis; coenzyme A biosynthesis; CoA from (R)-pantothenate: step 4/5.</text>
</comment>
<dbReference type="GO" id="GO:0005524">
    <property type="term" value="F:ATP binding"/>
    <property type="evidence" value="ECO:0007669"/>
    <property type="project" value="UniProtKB-KW"/>
</dbReference>
<dbReference type="UniPathway" id="UPA00241">
    <property type="reaction ID" value="UER00355"/>
</dbReference>
<dbReference type="InterPro" id="IPR004821">
    <property type="entry name" value="Cyt_trans-like"/>
</dbReference>
<feature type="binding site" evidence="9">
    <location>
        <begin position="10"/>
        <end position="11"/>
    </location>
    <ligand>
        <name>ATP</name>
        <dbReference type="ChEBI" id="CHEBI:30616"/>
    </ligand>
</feature>
<evidence type="ECO:0000256" key="9">
    <source>
        <dbReference type="HAMAP-Rule" id="MF_00151"/>
    </source>
</evidence>
<comment type="caution">
    <text evidence="11">The sequence shown here is derived from an EMBL/GenBank/DDBJ whole genome shotgun (WGS) entry which is preliminary data.</text>
</comment>
<evidence type="ECO:0000256" key="3">
    <source>
        <dbReference type="ARBA" id="ARBA00022695"/>
    </source>
</evidence>
<feature type="binding site" evidence="9">
    <location>
        <position position="106"/>
    </location>
    <ligand>
        <name>ATP</name>
        <dbReference type="ChEBI" id="CHEBI:30616"/>
    </ligand>
</feature>
<evidence type="ECO:0000256" key="8">
    <source>
        <dbReference type="ARBA" id="ARBA00029346"/>
    </source>
</evidence>
<feature type="binding site" evidence="9">
    <location>
        <position position="95"/>
    </location>
    <ligand>
        <name>substrate</name>
    </ligand>
</feature>
<dbReference type="EC" id="2.7.7.3" evidence="9"/>
<evidence type="ECO:0000256" key="4">
    <source>
        <dbReference type="ARBA" id="ARBA00022741"/>
    </source>
</evidence>
<dbReference type="NCBIfam" id="TIGR01510">
    <property type="entry name" value="coaD_prev_kdtB"/>
    <property type="match status" value="1"/>
</dbReference>
<accession>A0A845QD62</accession>
<name>A0A845QD62_9HYPH</name>
<organism evidence="11 12">
    <name type="scientific">Pyruvatibacter mobilis</name>
    <dbReference type="NCBI Taxonomy" id="1712261"/>
    <lineage>
        <taxon>Bacteria</taxon>
        <taxon>Pseudomonadati</taxon>
        <taxon>Pseudomonadota</taxon>
        <taxon>Alphaproteobacteria</taxon>
        <taxon>Hyphomicrobiales</taxon>
        <taxon>Parvibaculaceae</taxon>
        <taxon>Pyruvatibacter</taxon>
    </lineage>
</organism>
<evidence type="ECO:0000313" key="11">
    <source>
        <dbReference type="EMBL" id="NBG95981.1"/>
    </source>
</evidence>
<dbReference type="GO" id="GO:0004595">
    <property type="term" value="F:pantetheine-phosphate adenylyltransferase activity"/>
    <property type="evidence" value="ECO:0007669"/>
    <property type="project" value="UniProtKB-UniRule"/>
</dbReference>
<dbReference type="Proteomes" id="UP000470384">
    <property type="component" value="Unassembled WGS sequence"/>
</dbReference>
<protein>
    <recommendedName>
        <fullName evidence="9">Phosphopantetheine adenylyltransferase</fullName>
        <ecNumber evidence="9">2.7.7.3</ecNumber>
    </recommendedName>
    <alternativeName>
        <fullName evidence="9">Dephospho-CoA pyrophosphorylase</fullName>
    </alternativeName>
    <alternativeName>
        <fullName evidence="9">Pantetheine-phosphate adenylyltransferase</fullName>
        <shortName evidence="9">PPAT</shortName>
    </alternativeName>
</protein>
<sequence length="173" mass="19635">MKRTGLYPGTFDPITNGHLDIIGRAMKMVDHLVIGVAINRDKGPLFALEERVSMVEEEVRKLQDRTQSECTVEVKPFESLLMHFAEEIGAQMIIRGLRAVSDFEYEFQMAGMNERLNPDIETVFLMAEAQHQAVASRLVKEIARLGGDISHFTTPMVRERLITRFNELKQAAS</sequence>
<dbReference type="Pfam" id="PF01467">
    <property type="entry name" value="CTP_transf_like"/>
    <property type="match status" value="1"/>
</dbReference>
<proteinExistence type="inferred from homology"/>
<keyword evidence="3 9" id="KW-0548">Nucleotidyltransferase</keyword>
<evidence type="ECO:0000256" key="2">
    <source>
        <dbReference type="ARBA" id="ARBA00022679"/>
    </source>
</evidence>
<dbReference type="PANTHER" id="PTHR21342:SF1">
    <property type="entry name" value="PHOSPHOPANTETHEINE ADENYLYLTRANSFERASE"/>
    <property type="match status" value="1"/>
</dbReference>
<feature type="binding site" evidence="9">
    <location>
        <position position="18"/>
    </location>
    <ligand>
        <name>ATP</name>
        <dbReference type="ChEBI" id="CHEBI:30616"/>
    </ligand>
</feature>
<dbReference type="EMBL" id="WXYQ01000006">
    <property type="protein sequence ID" value="NBG95981.1"/>
    <property type="molecule type" value="Genomic_DNA"/>
</dbReference>
<feature type="binding site" evidence="9">
    <location>
        <begin position="96"/>
        <end position="98"/>
    </location>
    <ligand>
        <name>ATP</name>
        <dbReference type="ChEBI" id="CHEBI:30616"/>
    </ligand>
</feature>